<dbReference type="Gene3D" id="3.40.50.10540">
    <property type="entry name" value="Crotonobetainyl-coa:carnitine coa-transferase, domain 1"/>
    <property type="match status" value="1"/>
</dbReference>
<dbReference type="GO" id="GO:0005739">
    <property type="term" value="C:mitochondrion"/>
    <property type="evidence" value="ECO:0007669"/>
    <property type="project" value="TreeGrafter"/>
</dbReference>
<dbReference type="Pfam" id="PF02515">
    <property type="entry name" value="CoA_transf_3"/>
    <property type="match status" value="1"/>
</dbReference>
<dbReference type="SUPFAM" id="SSF89796">
    <property type="entry name" value="CoA-transferase family III (CaiB/BaiF)"/>
    <property type="match status" value="1"/>
</dbReference>
<dbReference type="InterPro" id="IPR044855">
    <property type="entry name" value="CoA-Trfase_III_dom3_sf"/>
</dbReference>
<comment type="caution">
    <text evidence="3">The sequence shown here is derived from an EMBL/GenBank/DDBJ whole genome shotgun (WGS) entry which is preliminary data.</text>
</comment>
<dbReference type="InterPro" id="IPR003673">
    <property type="entry name" value="CoA-Trfase_fam_III"/>
</dbReference>
<evidence type="ECO:0000256" key="2">
    <source>
        <dbReference type="ARBA" id="ARBA00022679"/>
    </source>
</evidence>
<dbReference type="Proteomes" id="UP000757232">
    <property type="component" value="Unassembled WGS sequence"/>
</dbReference>
<dbReference type="PANTHER" id="PTHR48207:SF3">
    <property type="entry name" value="SUCCINATE--HYDROXYMETHYLGLUTARATE COA-TRANSFERASE"/>
    <property type="match status" value="1"/>
</dbReference>
<keyword evidence="2" id="KW-0808">Transferase</keyword>
<dbReference type="EMBL" id="LNZH02000216">
    <property type="protein sequence ID" value="OCB84066.1"/>
    <property type="molecule type" value="Genomic_DNA"/>
</dbReference>
<protein>
    <submittedName>
        <fullName evidence="3">CAIB/BAIF family enzyme</fullName>
    </submittedName>
</protein>
<evidence type="ECO:0000313" key="4">
    <source>
        <dbReference type="Proteomes" id="UP000757232"/>
    </source>
</evidence>
<name>A0A9Q5HQG1_SANBA</name>
<dbReference type="PANTHER" id="PTHR48207">
    <property type="entry name" value="SUCCINATE--HYDROXYMETHYLGLUTARATE COA-TRANSFERASE"/>
    <property type="match status" value="1"/>
</dbReference>
<dbReference type="InterPro" id="IPR023606">
    <property type="entry name" value="CoA-Trfase_III_dom_1_sf"/>
</dbReference>
<organism evidence="3 4">
    <name type="scientific">Sanghuangporus baumii</name>
    <name type="common">Phellinus baumii</name>
    <dbReference type="NCBI Taxonomy" id="108892"/>
    <lineage>
        <taxon>Eukaryota</taxon>
        <taxon>Fungi</taxon>
        <taxon>Dikarya</taxon>
        <taxon>Basidiomycota</taxon>
        <taxon>Agaricomycotina</taxon>
        <taxon>Agaricomycetes</taxon>
        <taxon>Hymenochaetales</taxon>
        <taxon>Hymenochaetaceae</taxon>
        <taxon>Sanghuangporus</taxon>
    </lineage>
</organism>
<evidence type="ECO:0000313" key="3">
    <source>
        <dbReference type="EMBL" id="OCB84066.1"/>
    </source>
</evidence>
<dbReference type="AlphaFoldDB" id="A0A9Q5HQG1"/>
<reference evidence="3" key="1">
    <citation type="submission" date="2016-06" db="EMBL/GenBank/DDBJ databases">
        <title>Draft Genome sequence of the fungus Inonotus baumii.</title>
        <authorList>
            <person name="Zhu H."/>
            <person name="Lin W."/>
        </authorList>
    </citation>
    <scope>NUCLEOTIDE SEQUENCE</scope>
    <source>
        <strain evidence="3">821</strain>
    </source>
</reference>
<evidence type="ECO:0000256" key="1">
    <source>
        <dbReference type="ARBA" id="ARBA00008383"/>
    </source>
</evidence>
<dbReference type="GO" id="GO:0047369">
    <property type="term" value="F:succinate-hydroxymethylglutarate CoA-transferase activity"/>
    <property type="evidence" value="ECO:0007669"/>
    <property type="project" value="TreeGrafter"/>
</dbReference>
<dbReference type="OrthoDB" id="5863171at2759"/>
<accession>A0A9Q5HQG1</accession>
<keyword evidence="4" id="KW-1185">Reference proteome</keyword>
<dbReference type="Gene3D" id="3.30.1540.10">
    <property type="entry name" value="formyl-coa transferase, domain 3"/>
    <property type="match status" value="1"/>
</dbReference>
<dbReference type="InterPro" id="IPR050483">
    <property type="entry name" value="CoA-transferase_III_domain"/>
</dbReference>
<comment type="similarity">
    <text evidence="1">Belongs to the CoA-transferase III family.</text>
</comment>
<proteinExistence type="inferred from homology"/>
<sequence>MLLADLGADVIKVESITGGDDTRSWSPPSAPLSINAPRASAHLSPESAYFLAVNRNKRSITVNFKTTEGLEILHKLIAKVDVLVENFIPGRLSKLGLGWEDCHKLNPRLVYASISGYGQDGPYKSYPGYDVVIEAEAGLMHITGEAGRPPCKVGVAATDIATGLYAHGAIMAALISREGTGQGVWIDCNLFESQIAGLANIASNYLIAGQEASRHGTAHPSIAPYEAFECKDGYIMIGAGNNKQFAALAEKVLDIPDLVTDVRFATNASRVANRDKLKEIVTEVLVTRDREHWLKKFTGSGIPFGPINNIKQTFDHPQAKARGIVTEINV</sequence>
<gene>
    <name evidence="3" type="ORF">A7U60_g8737</name>
</gene>